<reference evidence="2" key="1">
    <citation type="journal article" date="2019" name="Int. J. Syst. Evol. Microbiol.">
        <title>The Global Catalogue of Microorganisms (GCM) 10K type strain sequencing project: providing services to taxonomists for standard genome sequencing and annotation.</title>
        <authorList>
            <consortium name="The Broad Institute Genomics Platform"/>
            <consortium name="The Broad Institute Genome Sequencing Center for Infectious Disease"/>
            <person name="Wu L."/>
            <person name="Ma J."/>
        </authorList>
    </citation>
    <scope>NUCLEOTIDE SEQUENCE [LARGE SCALE GENOMIC DNA]</scope>
    <source>
        <strain evidence="2">JCM 17441</strain>
    </source>
</reference>
<evidence type="ECO:0000313" key="2">
    <source>
        <dbReference type="Proteomes" id="UP001500620"/>
    </source>
</evidence>
<evidence type="ECO:0000313" key="1">
    <source>
        <dbReference type="EMBL" id="GAA4249625.1"/>
    </source>
</evidence>
<organism evidence="1 2">
    <name type="scientific">Dactylosporangium darangshiense</name>
    <dbReference type="NCBI Taxonomy" id="579108"/>
    <lineage>
        <taxon>Bacteria</taxon>
        <taxon>Bacillati</taxon>
        <taxon>Actinomycetota</taxon>
        <taxon>Actinomycetes</taxon>
        <taxon>Micromonosporales</taxon>
        <taxon>Micromonosporaceae</taxon>
        <taxon>Dactylosporangium</taxon>
    </lineage>
</organism>
<gene>
    <name evidence="1" type="ORF">GCM10022255_034450</name>
</gene>
<protein>
    <submittedName>
        <fullName evidence="1">Uncharacterized protein</fullName>
    </submittedName>
</protein>
<dbReference type="RefSeq" id="WP_345127899.1">
    <property type="nucleotide sequence ID" value="NZ_BAABAT010000008.1"/>
</dbReference>
<dbReference type="Proteomes" id="UP001500620">
    <property type="component" value="Unassembled WGS sequence"/>
</dbReference>
<name>A0ABP8D838_9ACTN</name>
<sequence length="295" mass="32620">MEQTTSYTDPWNPQAAPVDGFADATVMQWPVVAAVWLLAAWAPHGVPGWRTTLTLDDDAEWDEAEIVPDVARLLAEHIPVGDERGERLRDYLAQRLTGSYTELRRLPGDDLILLFRDDAGGALRITIATATAVEPPPAGDDPGSTRLACVMTLLSDMLWVDSSNPVTFAAAVRPAPVVRPPDPELQWRPITEQEAWEALENTARMSLDELSDEWIGSPDDAWPPLPPGHLAEHLCRDLLDTLVERTHPTEILTGGYWPIVLGDEDEEEEEATICSIRLVGPQHTAILDIDFRTSE</sequence>
<accession>A0ABP8D838</accession>
<proteinExistence type="predicted"/>
<keyword evidence="2" id="KW-1185">Reference proteome</keyword>
<dbReference type="EMBL" id="BAABAT010000008">
    <property type="protein sequence ID" value="GAA4249625.1"/>
    <property type="molecule type" value="Genomic_DNA"/>
</dbReference>
<comment type="caution">
    <text evidence="1">The sequence shown here is derived from an EMBL/GenBank/DDBJ whole genome shotgun (WGS) entry which is preliminary data.</text>
</comment>